<dbReference type="VEuPathDB" id="AmoebaDB:EDI_285640"/>
<accession>B0E756</accession>
<name>B0E756_ENTDS</name>
<dbReference type="EMBL" id="DS547941">
    <property type="protein sequence ID" value="EDR29627.1"/>
    <property type="molecule type" value="Genomic_DNA"/>
</dbReference>
<evidence type="ECO:0000313" key="3">
    <source>
        <dbReference type="Proteomes" id="UP000008076"/>
    </source>
</evidence>
<dbReference type="OMA" id="ARIVNEW"/>
<protein>
    <submittedName>
        <fullName evidence="2">Uncharacterized protein</fullName>
    </submittedName>
</protein>
<evidence type="ECO:0000313" key="2">
    <source>
        <dbReference type="EMBL" id="EDR29627.1"/>
    </source>
</evidence>
<organism evidence="3">
    <name type="scientific">Entamoeba dispar (strain ATCC PRA-260 / SAW760)</name>
    <dbReference type="NCBI Taxonomy" id="370354"/>
    <lineage>
        <taxon>Eukaryota</taxon>
        <taxon>Amoebozoa</taxon>
        <taxon>Evosea</taxon>
        <taxon>Archamoebae</taxon>
        <taxon>Mastigamoebida</taxon>
        <taxon>Entamoebidae</taxon>
        <taxon>Entamoeba</taxon>
    </lineage>
</organism>
<dbReference type="GeneID" id="5879127"/>
<feature type="region of interest" description="Disordered" evidence="1">
    <location>
        <begin position="18"/>
        <end position="58"/>
    </location>
</feature>
<sequence length="596" mass="69972">MTTQEILNYRKEERRIIEGSLYKDEKSTRKKKDKNKEKRKEKEPYIRRTTKKDNKEDIKREKRIKQKYQEQKERIKKTQIEINAKIIGEGEIKKIEKSQKKNYIESSLPQYNLGEYFGIEQEKLYPIQKKTRHNLAHLDEKRDNNLQEPTIIQKSTQHVRYVYYKMIEEGEKEGVTSEIAIISLFYNYGIKLVKNIGRRANKYLNLMKTDKEFLTNIVKQYYNEKPNRDIKLLIRKYNFFNYNIKLKEQIISTLEKTINEIEKSTNLFNNNYSITDNNINTNSIQNYDIGILKLLIQKNINDWDNLQNERSLFLFNNPITNVFTSYSNFNLFVIFSNPISIDQIPSFPFTIIRDRLNTSSSNLIDTLSCFSISSNINLDDDILHYAFNDIIPARIVNEWSSDIPKLTSNLSPYLYNLDPTLLLHLSQILLITFTSLSDLNLFRSLSNLPCISFSYQTKISYPSLIFPSYSSAALSYLKRPTSSKPFSSSLFYSTYIAANNINSSLFSHLKKSIFDNLDRRYGYINVDNISQNSAYISKTQIFNLLCKSYSYDSLIEEISNNTISIILDEIRKPLFDIRINYLKSSASSKITKSTFL</sequence>
<feature type="compositionally biased region" description="Basic and acidic residues" evidence="1">
    <location>
        <begin position="18"/>
        <end position="27"/>
    </location>
</feature>
<evidence type="ECO:0000256" key="1">
    <source>
        <dbReference type="SAM" id="MobiDB-lite"/>
    </source>
</evidence>
<dbReference type="RefSeq" id="XP_001734216.1">
    <property type="nucleotide sequence ID" value="XM_001734164.1"/>
</dbReference>
<dbReference type="KEGG" id="edi:EDI_285640"/>
<reference evidence="3" key="1">
    <citation type="submission" date="2007-12" db="EMBL/GenBank/DDBJ databases">
        <title>Annotation of Entamoeba dispar SAW760.</title>
        <authorList>
            <person name="Lorenzi H."/>
            <person name="Inman J."/>
            <person name="Schobel S."/>
            <person name="Amedeo P."/>
            <person name="Caler E."/>
        </authorList>
    </citation>
    <scope>NUCLEOTIDE SEQUENCE [LARGE SCALE GENOMIC DNA]</scope>
    <source>
        <strain evidence="3">ATCC PRA-260 / SAW760</strain>
    </source>
</reference>
<dbReference type="OrthoDB" id="30172at2759"/>
<gene>
    <name evidence="2" type="ORF">EDI_285640</name>
</gene>
<feature type="compositionally biased region" description="Basic and acidic residues" evidence="1">
    <location>
        <begin position="34"/>
        <end position="58"/>
    </location>
</feature>
<keyword evidence="3" id="KW-1185">Reference proteome</keyword>
<dbReference type="Proteomes" id="UP000008076">
    <property type="component" value="Unassembled WGS sequence"/>
</dbReference>
<dbReference type="AlphaFoldDB" id="B0E756"/>
<proteinExistence type="predicted"/>